<dbReference type="FunFam" id="1.10.510.10:FF:000276">
    <property type="entry name" value="LRR receptor-like serine/threonine-protein kinase RCH1"/>
    <property type="match status" value="1"/>
</dbReference>
<evidence type="ECO:0000256" key="12">
    <source>
        <dbReference type="ARBA" id="ARBA00023136"/>
    </source>
</evidence>
<evidence type="ECO:0000256" key="11">
    <source>
        <dbReference type="ARBA" id="ARBA00022989"/>
    </source>
</evidence>
<keyword evidence="8 15" id="KW-0547">Nucleotide-binding</keyword>
<keyword evidence="12 16" id="KW-0472">Membrane</keyword>
<dbReference type="Gene3D" id="3.30.200.20">
    <property type="entry name" value="Phosphorylase Kinase, domain 1"/>
    <property type="match status" value="1"/>
</dbReference>
<keyword evidence="2" id="KW-0723">Serine/threonine-protein kinase</keyword>
<evidence type="ECO:0000256" key="10">
    <source>
        <dbReference type="ARBA" id="ARBA00022840"/>
    </source>
</evidence>
<keyword evidence="6 17" id="KW-0732">Signal</keyword>
<evidence type="ECO:0000256" key="5">
    <source>
        <dbReference type="ARBA" id="ARBA00022692"/>
    </source>
</evidence>
<evidence type="ECO:0000256" key="14">
    <source>
        <dbReference type="ARBA" id="ARBA00023180"/>
    </source>
</evidence>
<dbReference type="GO" id="GO:0005886">
    <property type="term" value="C:plasma membrane"/>
    <property type="evidence" value="ECO:0007669"/>
    <property type="project" value="UniProtKB-SubCell"/>
</dbReference>
<dbReference type="KEGG" id="pda:103705713"/>
<dbReference type="InterPro" id="IPR055414">
    <property type="entry name" value="LRR_R13L4/SHOC2-like"/>
</dbReference>
<evidence type="ECO:0000256" key="6">
    <source>
        <dbReference type="ARBA" id="ARBA00022729"/>
    </source>
</evidence>
<dbReference type="Gene3D" id="3.80.10.10">
    <property type="entry name" value="Ribonuclease Inhibitor"/>
    <property type="match status" value="3"/>
</dbReference>
<evidence type="ECO:0000256" key="2">
    <source>
        <dbReference type="ARBA" id="ARBA00022527"/>
    </source>
</evidence>
<keyword evidence="14" id="KW-0325">Glycoprotein</keyword>
<dbReference type="PROSITE" id="PS00107">
    <property type="entry name" value="PROTEIN_KINASE_ATP"/>
    <property type="match status" value="1"/>
</dbReference>
<dbReference type="Pfam" id="PF00560">
    <property type="entry name" value="LRR_1"/>
    <property type="match status" value="4"/>
</dbReference>
<feature type="transmembrane region" description="Helical" evidence="16">
    <location>
        <begin position="604"/>
        <end position="622"/>
    </location>
</feature>
<dbReference type="SUPFAM" id="SSF56112">
    <property type="entry name" value="Protein kinase-like (PK-like)"/>
    <property type="match status" value="1"/>
</dbReference>
<proteinExistence type="predicted"/>
<feature type="chain" id="PRO_5044664128" evidence="17">
    <location>
        <begin position="34"/>
        <end position="967"/>
    </location>
</feature>
<dbReference type="AlphaFoldDB" id="A0A8B7BY18"/>
<dbReference type="GO" id="GO:0001653">
    <property type="term" value="F:peptide receptor activity"/>
    <property type="evidence" value="ECO:0007669"/>
    <property type="project" value="UniProtKB-ARBA"/>
</dbReference>
<evidence type="ECO:0000256" key="13">
    <source>
        <dbReference type="ARBA" id="ARBA00023170"/>
    </source>
</evidence>
<keyword evidence="20 21" id="KW-0829">Tyrosine-protein kinase</keyword>
<dbReference type="InterPro" id="IPR032675">
    <property type="entry name" value="LRR_dom_sf"/>
</dbReference>
<keyword evidence="10 15" id="KW-0067">ATP-binding</keyword>
<dbReference type="PROSITE" id="PS00108">
    <property type="entry name" value="PROTEIN_KINASE_ST"/>
    <property type="match status" value="1"/>
</dbReference>
<comment type="subcellular location">
    <subcellularLocation>
        <location evidence="1">Cell membrane</location>
        <topology evidence="1">Single-pass membrane protein</topology>
    </subcellularLocation>
</comment>
<dbReference type="InterPro" id="IPR017441">
    <property type="entry name" value="Protein_kinase_ATP_BS"/>
</dbReference>
<dbReference type="SMART" id="SM00220">
    <property type="entry name" value="S_TKc"/>
    <property type="match status" value="1"/>
</dbReference>
<evidence type="ECO:0000256" key="9">
    <source>
        <dbReference type="ARBA" id="ARBA00022777"/>
    </source>
</evidence>
<dbReference type="SUPFAM" id="SSF52058">
    <property type="entry name" value="L domain-like"/>
    <property type="match status" value="2"/>
</dbReference>
<keyword evidence="13 20" id="KW-0675">Receptor</keyword>
<dbReference type="SMART" id="SM00369">
    <property type="entry name" value="LRR_TYP"/>
    <property type="match status" value="4"/>
</dbReference>
<dbReference type="PANTHER" id="PTHR48056">
    <property type="entry name" value="LRR RECEPTOR-LIKE SERINE/THREONINE-PROTEIN KINASE-RELATED"/>
    <property type="match status" value="1"/>
</dbReference>
<dbReference type="FunFam" id="3.80.10.10:FF:000515">
    <property type="entry name" value="Leucine-rich repeat receptor-like protein kinase"/>
    <property type="match status" value="1"/>
</dbReference>
<sequence length="967" mass="106147">MRPPTSNNNSNNNPTMSLFSLLLSLSFLPLALSLRAATLRTQSNFLSLMKDSLSGPSMASWDIAGAVGGSPYCNFSGISCDDHGYVVEIDLSSWKLVGDFPSGVCSSLPMLRALWLADNDIRNGFPKDLLNCSSLAELNFSHSGLTGTVPDISQLQSLRLIDLSNNFFTGEFPTSIINLTNLEVIDLNQNPGFDPWKLPETITQLKKLRVLILSTTSMGGEIPPCIGNMTSLADLELSGNRLAGRIPATIGKLQSLRSLELYYNHLSGEIPDELGNLTKLVDLDMSDNHLTGGIPEKLGAISGLEVLQLYTNRLTGGVPRVLGNSTALSLLSIYGNFLTGELPPDLGRHSKLILLEVADNQLSGQLPRDACAAGELLYLLVLNNHFSGELPETYAQCKSLIRFRVANNQLNGSIPEELFGLPHAAIIDLGFNRFEGTIAKTIGNAKNLSALFLSHNLISGALPPEISWDTNLVKIDLSHNLLSGPIPPEIANLYKLNQLSLQENKLDSSIPVSLSLLKSLNVLNLSNNYLTGEIPQSLCNLLPNSLDFSNNRLSGPVPLPLIKEGLIESVYGNPELCVPFHPDLTKPTLPLCPKPSIRRGLNDVWVIGVSLMLMILAVLLFLKRWLSRKNAVIEQDGLSSSPSSLYDVTSFHKLSFDQHEIVEALTDRNIVGHGGSGTVYKIALSNGEMVAVKKLWSRTMKNPPPYQSYLDKELKTEVETLGSIRHKNIVKLYCCFSSMDCKLLVYEYMPNGNLWDALHSGGSFLDWPTRHRIASGVAQGLAYLHHDLLFPIVHRDIKTSNILLDEDFEPKVADFGVAKVLQARGDHESSATVITGTYGYLAPEYAYSTKATTKCDVYSFGVVLMELVTGKKPNEPEFGENQDIIHWVSSKMGTKERAMDAIDKQLSWSPFKEEMIQVLRIALRCTLRTPALRPSMNEVVQLLLEVDPSKFDVAGSFKFKHLASLKG</sequence>
<dbReference type="Gene3D" id="1.10.510.10">
    <property type="entry name" value="Transferase(Phosphotransferase) domain 1"/>
    <property type="match status" value="1"/>
</dbReference>
<keyword evidence="5 16" id="KW-0812">Transmembrane</keyword>
<dbReference type="PANTHER" id="PTHR48056:SF81">
    <property type="entry name" value="RECEPTOR PROTEIN-TYROSINE KINASE CEPR1"/>
    <property type="match status" value="1"/>
</dbReference>
<dbReference type="PROSITE" id="PS50011">
    <property type="entry name" value="PROTEIN_KINASE_DOM"/>
    <property type="match status" value="1"/>
</dbReference>
<keyword evidence="7" id="KW-0677">Repeat</keyword>
<keyword evidence="4" id="KW-0808">Transferase</keyword>
<dbReference type="FunFam" id="3.80.10.10:FF:000330">
    <property type="entry name" value="Receptor protein-tyrosine kinase CEPR1"/>
    <property type="match status" value="1"/>
</dbReference>
<evidence type="ECO:0000256" key="4">
    <source>
        <dbReference type="ARBA" id="ARBA00022679"/>
    </source>
</evidence>
<organism evidence="19 20">
    <name type="scientific">Phoenix dactylifera</name>
    <name type="common">Date palm</name>
    <dbReference type="NCBI Taxonomy" id="42345"/>
    <lineage>
        <taxon>Eukaryota</taxon>
        <taxon>Viridiplantae</taxon>
        <taxon>Streptophyta</taxon>
        <taxon>Embryophyta</taxon>
        <taxon>Tracheophyta</taxon>
        <taxon>Spermatophyta</taxon>
        <taxon>Magnoliopsida</taxon>
        <taxon>Liliopsida</taxon>
        <taxon>Arecaceae</taxon>
        <taxon>Coryphoideae</taxon>
        <taxon>Phoeniceae</taxon>
        <taxon>Phoenix</taxon>
    </lineage>
</organism>
<evidence type="ECO:0000256" key="1">
    <source>
        <dbReference type="ARBA" id="ARBA00004162"/>
    </source>
</evidence>
<dbReference type="GO" id="GO:0004713">
    <property type="term" value="F:protein tyrosine kinase activity"/>
    <property type="evidence" value="ECO:0007669"/>
    <property type="project" value="UniProtKB-KW"/>
</dbReference>
<evidence type="ECO:0000313" key="22">
    <source>
        <dbReference type="RefSeq" id="XP_038970454.1"/>
    </source>
</evidence>
<dbReference type="RefSeq" id="XP_026659919.2">
    <property type="nucleotide sequence ID" value="XM_026804118.2"/>
</dbReference>
<evidence type="ECO:0000256" key="17">
    <source>
        <dbReference type="SAM" id="SignalP"/>
    </source>
</evidence>
<dbReference type="Pfam" id="PF23598">
    <property type="entry name" value="LRR_14"/>
    <property type="match status" value="1"/>
</dbReference>
<dbReference type="InterPro" id="IPR008271">
    <property type="entry name" value="Ser/Thr_kinase_AS"/>
</dbReference>
<dbReference type="Pfam" id="PF00069">
    <property type="entry name" value="Pkinase"/>
    <property type="match status" value="1"/>
</dbReference>
<dbReference type="InterPro" id="IPR000719">
    <property type="entry name" value="Prot_kinase_dom"/>
</dbReference>
<reference evidence="20 21" key="2">
    <citation type="submission" date="2025-04" db="UniProtKB">
        <authorList>
            <consortium name="RefSeq"/>
        </authorList>
    </citation>
    <scope>IDENTIFICATION</scope>
    <source>
        <tissue evidence="20 21">Young leaves</tissue>
    </source>
</reference>
<dbReference type="InterPro" id="IPR050647">
    <property type="entry name" value="Plant_LRR-RLKs"/>
</dbReference>
<evidence type="ECO:0000256" key="7">
    <source>
        <dbReference type="ARBA" id="ARBA00022737"/>
    </source>
</evidence>
<dbReference type="InterPro" id="IPR003591">
    <property type="entry name" value="Leu-rich_rpt_typical-subtyp"/>
</dbReference>
<dbReference type="OrthoDB" id="642113at2759"/>
<evidence type="ECO:0000313" key="21">
    <source>
        <dbReference type="RefSeq" id="XP_026659919.2"/>
    </source>
</evidence>
<dbReference type="FunFam" id="3.30.200.20:FF:000530">
    <property type="entry name" value="receptor protein-tyrosine kinase CEPR1"/>
    <property type="match status" value="1"/>
</dbReference>
<dbReference type="GO" id="GO:0004674">
    <property type="term" value="F:protein serine/threonine kinase activity"/>
    <property type="evidence" value="ECO:0007669"/>
    <property type="project" value="UniProtKB-KW"/>
</dbReference>
<feature type="signal peptide" evidence="17">
    <location>
        <begin position="1"/>
        <end position="33"/>
    </location>
</feature>
<accession>A0A8B7BY18</accession>
<evidence type="ECO:0000256" key="8">
    <source>
        <dbReference type="ARBA" id="ARBA00022741"/>
    </source>
</evidence>
<evidence type="ECO:0000259" key="18">
    <source>
        <dbReference type="PROSITE" id="PS50011"/>
    </source>
</evidence>
<dbReference type="InterPro" id="IPR011009">
    <property type="entry name" value="Kinase-like_dom_sf"/>
</dbReference>
<dbReference type="GeneID" id="103705713"/>
<dbReference type="GO" id="GO:0033612">
    <property type="term" value="F:receptor serine/threonine kinase binding"/>
    <property type="evidence" value="ECO:0007669"/>
    <property type="project" value="TreeGrafter"/>
</dbReference>
<dbReference type="Proteomes" id="UP000228380">
    <property type="component" value="Chromosome 16"/>
</dbReference>
<evidence type="ECO:0000313" key="19">
    <source>
        <dbReference type="Proteomes" id="UP000228380"/>
    </source>
</evidence>
<evidence type="ECO:0000256" key="16">
    <source>
        <dbReference type="SAM" id="Phobius"/>
    </source>
</evidence>
<keyword evidence="9 20" id="KW-0418">Kinase</keyword>
<evidence type="ECO:0000256" key="15">
    <source>
        <dbReference type="PROSITE-ProRule" id="PRU10141"/>
    </source>
</evidence>
<keyword evidence="19" id="KW-1185">Reference proteome</keyword>
<protein>
    <submittedName>
        <fullName evidence="20 21">Receptor protein-tyrosine kinase CEPR1</fullName>
    </submittedName>
</protein>
<dbReference type="FunFam" id="3.80.10.10:FF:000041">
    <property type="entry name" value="LRR receptor-like serine/threonine-protein kinase ERECTA"/>
    <property type="match status" value="1"/>
</dbReference>
<keyword evidence="3" id="KW-0433">Leucine-rich repeat</keyword>
<dbReference type="GO" id="GO:0005524">
    <property type="term" value="F:ATP binding"/>
    <property type="evidence" value="ECO:0007669"/>
    <property type="project" value="UniProtKB-UniRule"/>
</dbReference>
<evidence type="ECO:0000256" key="3">
    <source>
        <dbReference type="ARBA" id="ARBA00022614"/>
    </source>
</evidence>
<dbReference type="InterPro" id="IPR001611">
    <property type="entry name" value="Leu-rich_rpt"/>
</dbReference>
<keyword evidence="11 16" id="KW-1133">Transmembrane helix</keyword>
<name>A0A8B7BY18_PHODC</name>
<reference evidence="19" key="1">
    <citation type="journal article" date="2019" name="Nat. Commun.">
        <title>Genome-wide association mapping of date palm fruit traits.</title>
        <authorList>
            <person name="Hazzouri K.M."/>
            <person name="Gros-Balthazard M."/>
            <person name="Flowers J.M."/>
            <person name="Copetti D."/>
            <person name="Lemansour A."/>
            <person name="Lebrun M."/>
            <person name="Masmoudi K."/>
            <person name="Ferrand S."/>
            <person name="Dhar M.I."/>
            <person name="Fresquez Z.A."/>
            <person name="Rosas U."/>
            <person name="Zhang J."/>
            <person name="Talag J."/>
            <person name="Lee S."/>
            <person name="Kudrna D."/>
            <person name="Powell R.F."/>
            <person name="Leitch I.J."/>
            <person name="Krueger R.R."/>
            <person name="Wing R.A."/>
            <person name="Amiri K.M.A."/>
            <person name="Purugganan M.D."/>
        </authorList>
    </citation>
    <scope>NUCLEOTIDE SEQUENCE [LARGE SCALE GENOMIC DNA]</scope>
    <source>
        <strain evidence="19">cv. Khalas</strain>
    </source>
</reference>
<feature type="binding site" evidence="15">
    <location>
        <position position="694"/>
    </location>
    <ligand>
        <name>ATP</name>
        <dbReference type="ChEBI" id="CHEBI:30616"/>
    </ligand>
</feature>
<dbReference type="RefSeq" id="XP_038970454.1">
    <property type="nucleotide sequence ID" value="XM_039114526.1"/>
</dbReference>
<gene>
    <name evidence="20 21 22" type="primary">LOC103705713</name>
</gene>
<evidence type="ECO:0000313" key="20">
    <source>
        <dbReference type="RefSeq" id="XP_008787759.3"/>
    </source>
</evidence>
<feature type="domain" description="Protein kinase" evidence="18">
    <location>
        <begin position="665"/>
        <end position="944"/>
    </location>
</feature>
<dbReference type="RefSeq" id="XP_008787759.3">
    <property type="nucleotide sequence ID" value="XM_008789537.4"/>
</dbReference>